<keyword evidence="2" id="KW-1185">Reference proteome</keyword>
<dbReference type="GO" id="GO:0030170">
    <property type="term" value="F:pyridoxal phosphate binding"/>
    <property type="evidence" value="ECO:0007669"/>
    <property type="project" value="InterPro"/>
</dbReference>
<organism evidence="1 2">
    <name type="scientific">Bradymonas sediminis</name>
    <dbReference type="NCBI Taxonomy" id="1548548"/>
    <lineage>
        <taxon>Bacteria</taxon>
        <taxon>Deltaproteobacteria</taxon>
        <taxon>Bradymonadales</taxon>
        <taxon>Bradymonadaceae</taxon>
        <taxon>Bradymonas</taxon>
    </lineage>
</organism>
<dbReference type="Pfam" id="PF03475">
    <property type="entry name" value="YiiM_3-alpha"/>
    <property type="match status" value="1"/>
</dbReference>
<dbReference type="InterPro" id="IPR052353">
    <property type="entry name" value="Benzoxazolinone_Detox_Enz"/>
</dbReference>
<sequence length="231" mass="26060">MSLRVGLPREYGTPGAKEPMHRPWRTGFFKDAVRGSIFLGRTNLDGDGQADLRVHGGPDKAVCVYPAARYPYWRERLGLELPYGSFGENFTVAGLDEDSVCIGDIFEVGEALVEVSQPRSPCWKLARRWGEKKLALWVQQTGFTGWYFRVLEEGEVACGQALRLRERPHPEWTVMRANAVRYDPARALEDAAALANLPALGESWRTKLALAAKRQLSRDESRRLIGENRED</sequence>
<dbReference type="GO" id="GO:0030151">
    <property type="term" value="F:molybdenum ion binding"/>
    <property type="evidence" value="ECO:0007669"/>
    <property type="project" value="InterPro"/>
</dbReference>
<evidence type="ECO:0000313" key="2">
    <source>
        <dbReference type="Proteomes" id="UP000249799"/>
    </source>
</evidence>
<proteinExistence type="predicted"/>
<evidence type="ECO:0000313" key="1">
    <source>
        <dbReference type="EMBL" id="AWV88662.1"/>
    </source>
</evidence>
<protein>
    <submittedName>
        <fullName evidence="1">MOSC domain-containing protein</fullName>
    </submittedName>
</protein>
<dbReference type="EMBL" id="CP030032">
    <property type="protein sequence ID" value="AWV88662.1"/>
    <property type="molecule type" value="Genomic_DNA"/>
</dbReference>
<dbReference type="SUPFAM" id="SSF50800">
    <property type="entry name" value="PK beta-barrel domain-like"/>
    <property type="match status" value="1"/>
</dbReference>
<accession>A0A2Z4FIA0</accession>
<dbReference type="Gene3D" id="2.40.33.20">
    <property type="entry name" value="PK beta-barrel domain-like"/>
    <property type="match status" value="1"/>
</dbReference>
<gene>
    <name evidence="1" type="ORF">DN745_04635</name>
</gene>
<dbReference type="PANTHER" id="PTHR30212">
    <property type="entry name" value="PROTEIN YIIM"/>
    <property type="match status" value="1"/>
</dbReference>
<dbReference type="InterPro" id="IPR011037">
    <property type="entry name" value="Pyrv_Knase-like_insert_dom_sf"/>
</dbReference>
<dbReference type="AlphaFoldDB" id="A0A2Z4FIA0"/>
<dbReference type="KEGG" id="bsed:DN745_04635"/>
<dbReference type="RefSeq" id="WP_111332595.1">
    <property type="nucleotide sequence ID" value="NZ_CP030032.1"/>
</dbReference>
<dbReference type="Pfam" id="PF03473">
    <property type="entry name" value="MOSC"/>
    <property type="match status" value="1"/>
</dbReference>
<dbReference type="Proteomes" id="UP000249799">
    <property type="component" value="Chromosome"/>
</dbReference>
<dbReference type="PROSITE" id="PS51340">
    <property type="entry name" value="MOSC"/>
    <property type="match status" value="1"/>
</dbReference>
<dbReference type="InterPro" id="IPR005163">
    <property type="entry name" value="Tri_helical_YiiM-like"/>
</dbReference>
<dbReference type="InterPro" id="IPR005302">
    <property type="entry name" value="MoCF_Sase_C"/>
</dbReference>
<reference evidence="1 2" key="1">
    <citation type="submission" date="2018-06" db="EMBL/GenBank/DDBJ databases">
        <title>Lujinxingia sediminis gen. nov. sp. nov., a new facultative anaerobic member of the class Deltaproteobacteria, and proposal of Lujinxingaceae fam. nov.</title>
        <authorList>
            <person name="Guo L.-Y."/>
            <person name="Li C.-M."/>
            <person name="Wang S."/>
            <person name="Du Z.-J."/>
        </authorList>
    </citation>
    <scope>NUCLEOTIDE SEQUENCE [LARGE SCALE GENOMIC DNA]</scope>
    <source>
        <strain evidence="1 2">FA350</strain>
    </source>
</reference>
<name>A0A2Z4FIA0_9DELT</name>
<dbReference type="GO" id="GO:0003824">
    <property type="term" value="F:catalytic activity"/>
    <property type="evidence" value="ECO:0007669"/>
    <property type="project" value="InterPro"/>
</dbReference>
<dbReference type="OrthoDB" id="9786134at2"/>
<dbReference type="PANTHER" id="PTHR30212:SF2">
    <property type="entry name" value="PROTEIN YIIM"/>
    <property type="match status" value="1"/>
</dbReference>